<dbReference type="Proteomes" id="UP001259982">
    <property type="component" value="Unassembled WGS sequence"/>
</dbReference>
<reference evidence="1 2" key="1">
    <citation type="submission" date="2023-09" db="EMBL/GenBank/DDBJ databases">
        <authorList>
            <person name="Rey-Velasco X."/>
        </authorList>
    </citation>
    <scope>NUCLEOTIDE SEQUENCE [LARGE SCALE GENOMIC DNA]</scope>
    <source>
        <strain evidence="1 2">P385</strain>
    </source>
</reference>
<accession>A0ABU3B6W2</accession>
<protein>
    <submittedName>
        <fullName evidence="1">DUF3301 domain-containing protein</fullName>
    </submittedName>
</protein>
<evidence type="ECO:0000313" key="1">
    <source>
        <dbReference type="EMBL" id="MDT0618186.1"/>
    </source>
</evidence>
<dbReference type="RefSeq" id="WP_311651148.1">
    <property type="nucleotide sequence ID" value="NZ_JAVRHY010000005.1"/>
</dbReference>
<sequence length="100" mass="11476">MNNLLWLLGFALLGLAWWSALGARARARDAARRACAEAEVMYIDEIHLRALRPGRDRRGRATLRRTYGFEFYVRGERRYAGSVVLHGRRVADVDLDPHPL</sequence>
<dbReference type="EMBL" id="JAVRHY010000005">
    <property type="protein sequence ID" value="MDT0618186.1"/>
    <property type="molecule type" value="Genomic_DNA"/>
</dbReference>
<keyword evidence="2" id="KW-1185">Reference proteome</keyword>
<dbReference type="InterPro" id="IPR021732">
    <property type="entry name" value="DUF3301"/>
</dbReference>
<gene>
    <name evidence="1" type="ORF">RM531_06845</name>
</gene>
<organism evidence="1 2">
    <name type="scientific">Spectribacter acetivorans</name>
    <dbReference type="NCBI Taxonomy" id="3075603"/>
    <lineage>
        <taxon>Bacteria</taxon>
        <taxon>Pseudomonadati</taxon>
        <taxon>Pseudomonadota</taxon>
        <taxon>Gammaproteobacteria</taxon>
        <taxon>Salinisphaerales</taxon>
        <taxon>Salinisphaeraceae</taxon>
        <taxon>Spectribacter</taxon>
    </lineage>
</organism>
<comment type="caution">
    <text evidence="1">The sequence shown here is derived from an EMBL/GenBank/DDBJ whole genome shotgun (WGS) entry which is preliminary data.</text>
</comment>
<evidence type="ECO:0000313" key="2">
    <source>
        <dbReference type="Proteomes" id="UP001259982"/>
    </source>
</evidence>
<name>A0ABU3B6W2_9GAMM</name>
<proteinExistence type="predicted"/>
<dbReference type="Pfam" id="PF11743">
    <property type="entry name" value="DUF3301"/>
    <property type="match status" value="1"/>
</dbReference>